<keyword evidence="5" id="KW-0472">Membrane</keyword>
<accession>A0A2T4JRL4</accession>
<keyword evidence="3 4" id="KW-0408">Iron</keyword>
<organism evidence="7 8">
    <name type="scientific">Cereibacter changlensis JA139</name>
    <dbReference type="NCBI Taxonomy" id="1188249"/>
    <lineage>
        <taxon>Bacteria</taxon>
        <taxon>Pseudomonadati</taxon>
        <taxon>Pseudomonadota</taxon>
        <taxon>Alphaproteobacteria</taxon>
        <taxon>Rhodobacterales</taxon>
        <taxon>Paracoccaceae</taxon>
        <taxon>Cereibacter</taxon>
    </lineage>
</organism>
<dbReference type="PROSITE" id="PS51007">
    <property type="entry name" value="CYTC"/>
    <property type="match status" value="1"/>
</dbReference>
<evidence type="ECO:0000256" key="5">
    <source>
        <dbReference type="SAM" id="Phobius"/>
    </source>
</evidence>
<dbReference type="RefSeq" id="WP_107665035.1">
    <property type="nucleotide sequence ID" value="NZ_PZKG01000097.1"/>
</dbReference>
<dbReference type="GO" id="GO:0046872">
    <property type="term" value="F:metal ion binding"/>
    <property type="evidence" value="ECO:0007669"/>
    <property type="project" value="UniProtKB-KW"/>
</dbReference>
<feature type="transmembrane region" description="Helical" evidence="5">
    <location>
        <begin position="12"/>
        <end position="30"/>
    </location>
</feature>
<reference evidence="7 8" key="1">
    <citation type="submission" date="2018-03" db="EMBL/GenBank/DDBJ databases">
        <title>Cereibacter changlensis.</title>
        <authorList>
            <person name="Meyer T.E."/>
            <person name="Miller S."/>
            <person name="Lodha T."/>
            <person name="Gandham S."/>
            <person name="Chintalapati S."/>
            <person name="Chintalapati V.R."/>
        </authorList>
    </citation>
    <scope>NUCLEOTIDE SEQUENCE [LARGE SCALE GENOMIC DNA]</scope>
    <source>
        <strain evidence="7 8">JA139</strain>
    </source>
</reference>
<evidence type="ECO:0000313" key="8">
    <source>
        <dbReference type="Proteomes" id="UP000241010"/>
    </source>
</evidence>
<keyword evidence="8" id="KW-1185">Reference proteome</keyword>
<comment type="caution">
    <text evidence="7">The sequence shown here is derived from an EMBL/GenBank/DDBJ whole genome shotgun (WGS) entry which is preliminary data.</text>
</comment>
<evidence type="ECO:0000313" key="7">
    <source>
        <dbReference type="EMBL" id="PTE20562.1"/>
    </source>
</evidence>
<evidence type="ECO:0000256" key="1">
    <source>
        <dbReference type="ARBA" id="ARBA00022617"/>
    </source>
</evidence>
<gene>
    <name evidence="7" type="ORF">C5F48_16845</name>
</gene>
<keyword evidence="1 4" id="KW-0349">Heme</keyword>
<keyword evidence="2 4" id="KW-0479">Metal-binding</keyword>
<dbReference type="GO" id="GO:0009055">
    <property type="term" value="F:electron transfer activity"/>
    <property type="evidence" value="ECO:0007669"/>
    <property type="project" value="InterPro"/>
</dbReference>
<dbReference type="Proteomes" id="UP000241010">
    <property type="component" value="Unassembled WGS sequence"/>
</dbReference>
<proteinExistence type="predicted"/>
<protein>
    <submittedName>
        <fullName evidence="7">Cytochrome C</fullName>
    </submittedName>
</protein>
<feature type="domain" description="Cytochrome c" evidence="6">
    <location>
        <begin position="49"/>
        <end position="138"/>
    </location>
</feature>
<evidence type="ECO:0000256" key="3">
    <source>
        <dbReference type="ARBA" id="ARBA00023004"/>
    </source>
</evidence>
<dbReference type="AlphaFoldDB" id="A0A2T4JRL4"/>
<evidence type="ECO:0000256" key="4">
    <source>
        <dbReference type="PROSITE-ProRule" id="PRU00433"/>
    </source>
</evidence>
<evidence type="ECO:0000256" key="2">
    <source>
        <dbReference type="ARBA" id="ARBA00022723"/>
    </source>
</evidence>
<sequence>MSEILTKSRARNVFYGGSLVFAAIFVLMTIDSHRYIVASTETEKTPLTEQVVLGKHVWERNSCINCHTLHGEGAYFAPEVGNVMTRWGVLDDPEAAYQTLDGWMAAQPSGIEGRRQMPHFEITPEEMRGLAEFLRWADQMNTQSWPPNDAG</sequence>
<dbReference type="Gene3D" id="1.10.760.10">
    <property type="entry name" value="Cytochrome c-like domain"/>
    <property type="match status" value="1"/>
</dbReference>
<dbReference type="InterPro" id="IPR009056">
    <property type="entry name" value="Cyt_c-like_dom"/>
</dbReference>
<dbReference type="InterPro" id="IPR036909">
    <property type="entry name" value="Cyt_c-like_dom_sf"/>
</dbReference>
<name>A0A2T4JRL4_9RHOB</name>
<dbReference type="OrthoDB" id="9809720at2"/>
<dbReference type="EMBL" id="PZKG01000097">
    <property type="protein sequence ID" value="PTE20562.1"/>
    <property type="molecule type" value="Genomic_DNA"/>
</dbReference>
<dbReference type="GO" id="GO:0020037">
    <property type="term" value="F:heme binding"/>
    <property type="evidence" value="ECO:0007669"/>
    <property type="project" value="InterPro"/>
</dbReference>
<dbReference type="SUPFAM" id="SSF46626">
    <property type="entry name" value="Cytochrome c"/>
    <property type="match status" value="1"/>
</dbReference>
<dbReference type="Pfam" id="PF00034">
    <property type="entry name" value="Cytochrom_C"/>
    <property type="match status" value="1"/>
</dbReference>
<evidence type="ECO:0000259" key="6">
    <source>
        <dbReference type="PROSITE" id="PS51007"/>
    </source>
</evidence>
<keyword evidence="5" id="KW-1133">Transmembrane helix</keyword>
<keyword evidence="5" id="KW-0812">Transmembrane</keyword>